<comment type="subcellular location">
    <subcellularLocation>
        <location evidence="1">Endomembrane system</location>
        <topology evidence="1">Multi-pass membrane protein</topology>
    </subcellularLocation>
    <subcellularLocation>
        <location evidence="5">Membrane</location>
        <topology evidence="5">Multi-pass membrane protein</topology>
    </subcellularLocation>
</comment>
<feature type="region of interest" description="Disordered" evidence="6">
    <location>
        <begin position="57"/>
        <end position="151"/>
    </location>
</feature>
<dbReference type="PRINTS" id="PR01435">
    <property type="entry name" value="NPOXDRDTASE5"/>
</dbReference>
<feature type="transmembrane region" description="Helical" evidence="7">
    <location>
        <begin position="175"/>
        <end position="193"/>
    </location>
</feature>
<feature type="transmembrane region" description="Helical" evidence="7">
    <location>
        <begin position="205"/>
        <end position="224"/>
    </location>
</feature>
<feature type="compositionally biased region" description="Acidic residues" evidence="6">
    <location>
        <begin position="95"/>
        <end position="112"/>
    </location>
</feature>
<feature type="transmembrane region" description="Helical" evidence="7">
    <location>
        <begin position="753"/>
        <end position="774"/>
    </location>
</feature>
<dbReference type="InterPro" id="IPR001750">
    <property type="entry name" value="ND/Mrp_TM"/>
</dbReference>
<dbReference type="RefSeq" id="WP_272736230.1">
    <property type="nucleotide sequence ID" value="NZ_CP116942.1"/>
</dbReference>
<feature type="transmembrane region" description="Helical" evidence="7">
    <location>
        <begin position="375"/>
        <end position="395"/>
    </location>
</feature>
<dbReference type="Pfam" id="PF00662">
    <property type="entry name" value="Proton_antipo_N"/>
    <property type="match status" value="1"/>
</dbReference>
<feature type="transmembrane region" description="Helical" evidence="7">
    <location>
        <begin position="555"/>
        <end position="574"/>
    </location>
</feature>
<protein>
    <submittedName>
        <fullName evidence="10">NADH-quinone oxidoreductase subunit L</fullName>
    </submittedName>
</protein>
<feature type="transmembrane region" description="Helical" evidence="7">
    <location>
        <begin position="6"/>
        <end position="23"/>
    </location>
</feature>
<sequence length="775" mass="82652">MLTHAFLIPLIMAVSFLAILGFGKKLPKGGAEIGIAAVTVCFVLALATGVGWVQRTEHPPEAAESAHVEEGHASEDAATEGGPEEGTSEEGVAALEEEAPGAEAVAAEEESAEEGHSEEGAAAEEGHSEEGAAGEEGHAEEEEEEHEVVPPVIRSVTWLQTGGQDITVGTYVDGLATLMLIVVTLISLLVHVYSTDYVAGDRRYTHYFAFLSLFTASMLMFVLTENTLQLIVGWELVGLCSFALIGHWWEEKPNSNAALKAFLTNRVGDVGLLVGMITLYFAAGRTFDIATINEMANTGQISQGILFIASLCLITAVMSKSGQFVLHTWLPDAMAGPTPVSALIHAATMVVAGVYMIARLYAVFWHGLSIGSTNINVLAAVGAVTLLFGALLAFVQSDIKKVLAYSTVSQLGYMVMALGVGAWTAAIFHLFTHAMFKACLFLGAGSMSHACHHSFDMKKDYGGLRRFMPWTFRTFVIATLALTGFPLLAGFWSKDEILAGAAQLGDGGYHVMLVMAILGAMCTAAYMVRALYYCFWGEPRGAAAEHTPHESGPRIVVPLMILAGLAIVAGFTNLPDSGVLSGTPEGLALRFEHFVEPVNATFPAEAEVGPAFDHPEFDLVIAITSTLLAGVAAFLMYLWYWKGKGPHGITQRNRLARFGYRLLENKYYLDVLYTDIIVGSIKGPIAKATNWVNQNLIDGVVNTAGRSAREAGDFVYDKIDQGVVDTIVKGSGATAEGSGQLLRRSQSGKVQTYGAYLFGAATVLAAVFVIIASAS</sequence>
<dbReference type="InterPro" id="IPR018393">
    <property type="entry name" value="NADHpl_OxRdtase_5_subgr"/>
</dbReference>
<dbReference type="GO" id="GO:0008137">
    <property type="term" value="F:NADH dehydrogenase (ubiquinone) activity"/>
    <property type="evidence" value="ECO:0007669"/>
    <property type="project" value="InterPro"/>
</dbReference>
<evidence type="ECO:0000256" key="3">
    <source>
        <dbReference type="ARBA" id="ARBA00022989"/>
    </source>
</evidence>
<accession>A0AAE9Y902</accession>
<dbReference type="GO" id="GO:0016020">
    <property type="term" value="C:membrane"/>
    <property type="evidence" value="ECO:0007669"/>
    <property type="project" value="UniProtKB-SubCell"/>
</dbReference>
<evidence type="ECO:0000256" key="4">
    <source>
        <dbReference type="ARBA" id="ARBA00023136"/>
    </source>
</evidence>
<feature type="transmembrane region" description="Helical" evidence="7">
    <location>
        <begin position="261"/>
        <end position="281"/>
    </location>
</feature>
<feature type="transmembrane region" description="Helical" evidence="7">
    <location>
        <begin position="301"/>
        <end position="319"/>
    </location>
</feature>
<keyword evidence="4 7" id="KW-0472">Membrane</keyword>
<evidence type="ECO:0000313" key="10">
    <source>
        <dbReference type="EMBL" id="WCO66708.1"/>
    </source>
</evidence>
<feature type="transmembrane region" description="Helical" evidence="7">
    <location>
        <begin position="402"/>
        <end position="428"/>
    </location>
</feature>
<feature type="transmembrane region" description="Helical" evidence="7">
    <location>
        <begin position="340"/>
        <end position="363"/>
    </location>
</feature>
<evidence type="ECO:0000313" key="11">
    <source>
        <dbReference type="Proteomes" id="UP001216390"/>
    </source>
</evidence>
<feature type="compositionally biased region" description="Basic and acidic residues" evidence="6">
    <location>
        <begin position="113"/>
        <end position="130"/>
    </location>
</feature>
<evidence type="ECO:0000256" key="6">
    <source>
        <dbReference type="SAM" id="MobiDB-lite"/>
    </source>
</evidence>
<feature type="transmembrane region" description="Helical" evidence="7">
    <location>
        <begin position="619"/>
        <end position="640"/>
    </location>
</feature>
<keyword evidence="2 5" id="KW-0812">Transmembrane</keyword>
<gene>
    <name evidence="10" type="primary">nuoL</name>
    <name evidence="10" type="ORF">PO878_19640</name>
</gene>
<evidence type="ECO:0000259" key="9">
    <source>
        <dbReference type="Pfam" id="PF00662"/>
    </source>
</evidence>
<dbReference type="NCBIfam" id="TIGR01974">
    <property type="entry name" value="NDH_I_L"/>
    <property type="match status" value="1"/>
</dbReference>
<evidence type="ECO:0000256" key="2">
    <source>
        <dbReference type="ARBA" id="ARBA00022692"/>
    </source>
</evidence>
<feature type="transmembrane region" description="Helical" evidence="7">
    <location>
        <begin position="230"/>
        <end position="249"/>
    </location>
</feature>
<evidence type="ECO:0000256" key="7">
    <source>
        <dbReference type="SAM" id="Phobius"/>
    </source>
</evidence>
<dbReference type="KEGG" id="ima:PO878_19640"/>
<evidence type="ECO:0000259" key="8">
    <source>
        <dbReference type="Pfam" id="PF00361"/>
    </source>
</evidence>
<dbReference type="GO" id="GO:0003954">
    <property type="term" value="F:NADH dehydrogenase activity"/>
    <property type="evidence" value="ECO:0007669"/>
    <property type="project" value="TreeGrafter"/>
</dbReference>
<keyword evidence="3 7" id="KW-1133">Transmembrane helix</keyword>
<feature type="compositionally biased region" description="Basic and acidic residues" evidence="6">
    <location>
        <begin position="57"/>
        <end position="75"/>
    </location>
</feature>
<keyword evidence="11" id="KW-1185">Reference proteome</keyword>
<dbReference type="GO" id="GO:0012505">
    <property type="term" value="C:endomembrane system"/>
    <property type="evidence" value="ECO:0007669"/>
    <property type="project" value="UniProtKB-SubCell"/>
</dbReference>
<feature type="domain" description="NADH:quinone oxidoreductase/Mrp antiporter transmembrane" evidence="8">
    <location>
        <begin position="226"/>
        <end position="507"/>
    </location>
</feature>
<dbReference type="PRINTS" id="PR01434">
    <property type="entry name" value="NADHDHGNASE5"/>
</dbReference>
<dbReference type="Pfam" id="PF00361">
    <property type="entry name" value="Proton_antipo_M"/>
    <property type="match status" value="1"/>
</dbReference>
<dbReference type="Proteomes" id="UP001216390">
    <property type="component" value="Chromosome"/>
</dbReference>
<evidence type="ECO:0000256" key="1">
    <source>
        <dbReference type="ARBA" id="ARBA00004127"/>
    </source>
</evidence>
<proteinExistence type="predicted"/>
<reference evidence="10" key="1">
    <citation type="submission" date="2023-01" db="EMBL/GenBank/DDBJ databases">
        <title>The diversity of Class Acidimicrobiia in South China Sea sediment environments and the proposal of Iamia marina sp. nov., a novel species of the genus Iamia.</title>
        <authorList>
            <person name="He Y."/>
            <person name="Tian X."/>
        </authorList>
    </citation>
    <scope>NUCLEOTIDE SEQUENCE</scope>
    <source>
        <strain evidence="10">DSM 19957</strain>
    </source>
</reference>
<dbReference type="PANTHER" id="PTHR42829:SF2">
    <property type="entry name" value="NADH-UBIQUINONE OXIDOREDUCTASE CHAIN 5"/>
    <property type="match status" value="1"/>
</dbReference>
<feature type="transmembrane region" description="Helical" evidence="7">
    <location>
        <begin position="472"/>
        <end position="492"/>
    </location>
</feature>
<name>A0AAE9Y902_9ACTN</name>
<dbReference type="Gene3D" id="1.20.5.2700">
    <property type="match status" value="2"/>
</dbReference>
<feature type="transmembrane region" description="Helical" evidence="7">
    <location>
        <begin position="512"/>
        <end position="535"/>
    </location>
</feature>
<dbReference type="PANTHER" id="PTHR42829">
    <property type="entry name" value="NADH-UBIQUINONE OXIDOREDUCTASE CHAIN 5"/>
    <property type="match status" value="1"/>
</dbReference>
<feature type="transmembrane region" description="Helical" evidence="7">
    <location>
        <begin position="35"/>
        <end position="53"/>
    </location>
</feature>
<feature type="domain" description="NADH-Ubiquinone oxidoreductase (complex I) chain 5 N-terminal" evidence="9">
    <location>
        <begin position="158"/>
        <end position="208"/>
    </location>
</feature>
<evidence type="ECO:0000256" key="5">
    <source>
        <dbReference type="RuleBase" id="RU000320"/>
    </source>
</evidence>
<dbReference type="EMBL" id="CP116942">
    <property type="protein sequence ID" value="WCO66708.1"/>
    <property type="molecule type" value="Genomic_DNA"/>
</dbReference>
<dbReference type="InterPro" id="IPR003945">
    <property type="entry name" value="NU5C-like"/>
</dbReference>
<dbReference type="AlphaFoldDB" id="A0AAE9Y902"/>
<dbReference type="GO" id="GO:0042773">
    <property type="term" value="P:ATP synthesis coupled electron transport"/>
    <property type="evidence" value="ECO:0007669"/>
    <property type="project" value="InterPro"/>
</dbReference>
<dbReference type="GO" id="GO:0015990">
    <property type="term" value="P:electron transport coupled proton transport"/>
    <property type="evidence" value="ECO:0007669"/>
    <property type="project" value="TreeGrafter"/>
</dbReference>
<dbReference type="InterPro" id="IPR001516">
    <property type="entry name" value="Proton_antipo_N"/>
</dbReference>
<organism evidence="10 11">
    <name type="scientific">Iamia majanohamensis</name>
    <dbReference type="NCBI Taxonomy" id="467976"/>
    <lineage>
        <taxon>Bacteria</taxon>
        <taxon>Bacillati</taxon>
        <taxon>Actinomycetota</taxon>
        <taxon>Acidimicrobiia</taxon>
        <taxon>Acidimicrobiales</taxon>
        <taxon>Iamiaceae</taxon>
        <taxon>Iamia</taxon>
    </lineage>
</organism>
<dbReference type="NCBIfam" id="NF005141">
    <property type="entry name" value="PRK06590.1"/>
    <property type="match status" value="1"/>
</dbReference>